<dbReference type="KEGG" id="vg:55015659"/>
<accession>A0A514K2V5</accession>
<dbReference type="EMBL" id="MK570053">
    <property type="protein sequence ID" value="QDI73911.1"/>
    <property type="molecule type" value="Genomic_DNA"/>
</dbReference>
<sequence>MVGISVAIIVAVALFSVFPGLIASFECPAITGDTDGDFVLDGGETFTESSAVVAWKQACNSLQTQTTIVPVLLSLAIVIAAIILVTRMFA</sequence>
<feature type="transmembrane region" description="Helical" evidence="1">
    <location>
        <begin position="68"/>
        <end position="89"/>
    </location>
</feature>
<keyword evidence="1" id="KW-1133">Transmembrane helix</keyword>
<proteinExistence type="predicted"/>
<organism evidence="3">
    <name type="scientific">Nitrosopumilus spindle-shaped virus</name>
    <dbReference type="NCBI Taxonomy" id="2508184"/>
    <lineage>
        <taxon>Viruses</taxon>
        <taxon>Viruses incertae sedis</taxon>
        <taxon>Thaspiviridae</taxon>
        <taxon>Nitmarvirus</taxon>
        <taxon>Nitmarvirus maris</taxon>
        <taxon>Nitmarvirus NSV1</taxon>
    </lineage>
</organism>
<dbReference type="Proteomes" id="UP000316651">
    <property type="component" value="Segment"/>
</dbReference>
<evidence type="ECO:0000313" key="4">
    <source>
        <dbReference type="Proteomes" id="UP000316651"/>
    </source>
</evidence>
<dbReference type="GeneID" id="80402578"/>
<dbReference type="KEGG" id="vg:80402627"/>
<keyword evidence="1" id="KW-0812">Transmembrane</keyword>
<evidence type="ECO:0000313" key="2">
    <source>
        <dbReference type="EMBL" id="QDI73911.1"/>
    </source>
</evidence>
<evidence type="ECO:0000313" key="3">
    <source>
        <dbReference type="EMBL" id="QDI73959.1"/>
    </source>
</evidence>
<name>A0A514K2V5_9VIRU</name>
<dbReference type="EMBL" id="MK570054">
    <property type="protein sequence ID" value="QDI73959.1"/>
    <property type="molecule type" value="Genomic_DNA"/>
</dbReference>
<dbReference type="GeneID" id="55015659"/>
<dbReference type="GeneID" id="80402627"/>
<dbReference type="KEGG" id="vg:80402578"/>
<dbReference type="RefSeq" id="YP_009824132.1">
    <property type="nucleotide sequence ID" value="NC_048199.1"/>
</dbReference>
<reference evidence="3 4" key="1">
    <citation type="submission" date="2019-02" db="EMBL/GenBank/DDBJ databases">
        <title>Spindle-shaped viruses infect a marine ammonia-oxidizing thaumarchaeon.</title>
        <authorList>
            <person name="Kim J.-G."/>
            <person name="Kim S.-J."/>
            <person name="Rhee S.-K."/>
        </authorList>
    </citation>
    <scope>NUCLEOTIDE SEQUENCE [LARGE SCALE GENOMIC DNA]</scope>
    <source>
        <strain evidence="2">NSV1</strain>
        <strain evidence="3">NSV3</strain>
    </source>
</reference>
<keyword evidence="1" id="KW-0472">Membrane</keyword>
<evidence type="ECO:0000256" key="1">
    <source>
        <dbReference type="SAM" id="Phobius"/>
    </source>
</evidence>
<dbReference type="RefSeq" id="YP_010772851.1">
    <property type="nucleotide sequence ID" value="NC_074656.1"/>
</dbReference>
<keyword evidence="4" id="KW-1185">Reference proteome</keyword>
<dbReference type="RefSeq" id="YP_010772899.1">
    <property type="nucleotide sequence ID" value="NC_074657.1"/>
</dbReference>
<protein>
    <submittedName>
        <fullName evidence="3">Uncharacterized protein</fullName>
    </submittedName>
</protein>